<protein>
    <submittedName>
        <fullName evidence="2">ASCH domain-containing protein</fullName>
    </submittedName>
</protein>
<dbReference type="Pfam" id="PF04266">
    <property type="entry name" value="ASCH"/>
    <property type="match status" value="1"/>
</dbReference>
<dbReference type="InterPro" id="IPR009326">
    <property type="entry name" value="DUF984"/>
</dbReference>
<organism evidence="2 3">
    <name type="scientific">Nocardioides euryhalodurans</name>
    <dbReference type="NCBI Taxonomy" id="2518370"/>
    <lineage>
        <taxon>Bacteria</taxon>
        <taxon>Bacillati</taxon>
        <taxon>Actinomycetota</taxon>
        <taxon>Actinomycetes</taxon>
        <taxon>Propionibacteriales</taxon>
        <taxon>Nocardioidaceae</taxon>
        <taxon>Nocardioides</taxon>
    </lineage>
</organism>
<dbReference type="OrthoDB" id="9807542at2"/>
<dbReference type="InterPro" id="IPR007374">
    <property type="entry name" value="ASCH_domain"/>
</dbReference>
<dbReference type="EMBL" id="CP038267">
    <property type="protein sequence ID" value="QBR91069.1"/>
    <property type="molecule type" value="Genomic_DNA"/>
</dbReference>
<feature type="domain" description="ASCH" evidence="1">
    <location>
        <begin position="43"/>
        <end position="141"/>
    </location>
</feature>
<gene>
    <name evidence="2" type="ORF">EXE57_01380</name>
</gene>
<sequence length="143" mass="15136">MTPEETDGALDTFWRVAVFHARLNGVPSYFGPTPLEVVRPPAWSYGETPEEADAFLASVRSGATTATAMPLAELEQVGEPVPQPGELGIVLDGRGDPQALVSVSEVLLVPYAEVDPGSTLVEGEGLVADTPMVVQRLKVLHAD</sequence>
<dbReference type="SMART" id="SM01022">
    <property type="entry name" value="ASCH"/>
    <property type="match status" value="1"/>
</dbReference>
<reference evidence="2 3" key="1">
    <citation type="submission" date="2019-03" db="EMBL/GenBank/DDBJ databases">
        <title>Three New Species of Nocardioides, Nocardioides euryhalodurans sp. nov., Nocardioides seonyuensis sp. nov. and Nocardioides eburneoflavus sp. nov., Iolated from Soil.</title>
        <authorList>
            <person name="Roh S.G."/>
            <person name="Lee C."/>
            <person name="Kim M.-K."/>
            <person name="Kim S.B."/>
        </authorList>
    </citation>
    <scope>NUCLEOTIDE SEQUENCE [LARGE SCALE GENOMIC DNA]</scope>
    <source>
        <strain evidence="2 3">MMS17-SY117</strain>
    </source>
</reference>
<dbReference type="AlphaFoldDB" id="A0A4P7GHD1"/>
<proteinExistence type="predicted"/>
<dbReference type="PANTHER" id="PTHR39203">
    <property type="entry name" value="CYTOPLASMIC PROTEIN-RELATED"/>
    <property type="match status" value="1"/>
</dbReference>
<dbReference type="KEGG" id="noy:EXE57_01380"/>
<accession>A0A4P7GHD1</accession>
<dbReference type="Gene3D" id="3.10.400.10">
    <property type="entry name" value="Sulfate adenylyltransferase"/>
    <property type="match status" value="1"/>
</dbReference>
<dbReference type="PANTHER" id="PTHR39203:SF1">
    <property type="entry name" value="CYTOPLASMIC PROTEIN"/>
    <property type="match status" value="1"/>
</dbReference>
<dbReference type="SUPFAM" id="SSF88697">
    <property type="entry name" value="PUA domain-like"/>
    <property type="match status" value="1"/>
</dbReference>
<evidence type="ECO:0000313" key="3">
    <source>
        <dbReference type="Proteomes" id="UP000294894"/>
    </source>
</evidence>
<keyword evidence="3" id="KW-1185">Reference proteome</keyword>
<name>A0A4P7GHD1_9ACTN</name>
<evidence type="ECO:0000313" key="2">
    <source>
        <dbReference type="EMBL" id="QBR91069.1"/>
    </source>
</evidence>
<evidence type="ECO:0000259" key="1">
    <source>
        <dbReference type="SMART" id="SM01022"/>
    </source>
</evidence>
<dbReference type="RefSeq" id="WP_135073301.1">
    <property type="nucleotide sequence ID" value="NZ_CP038267.1"/>
</dbReference>
<dbReference type="Proteomes" id="UP000294894">
    <property type="component" value="Chromosome"/>
</dbReference>
<dbReference type="InterPro" id="IPR015947">
    <property type="entry name" value="PUA-like_sf"/>
</dbReference>